<feature type="domain" description="HTH arsR-type" evidence="2">
    <location>
        <begin position="1"/>
        <end position="95"/>
    </location>
</feature>
<dbReference type="SUPFAM" id="SSF46785">
    <property type="entry name" value="Winged helix' DNA-binding domain"/>
    <property type="match status" value="1"/>
</dbReference>
<dbReference type="InterPro" id="IPR001845">
    <property type="entry name" value="HTH_ArsR_DNA-bd_dom"/>
</dbReference>
<dbReference type="PROSITE" id="PS50987">
    <property type="entry name" value="HTH_ARSR_2"/>
    <property type="match status" value="1"/>
</dbReference>
<dbReference type="CDD" id="cd00090">
    <property type="entry name" value="HTH_ARSR"/>
    <property type="match status" value="1"/>
</dbReference>
<dbReference type="PANTHER" id="PTHR43428">
    <property type="entry name" value="ARSENATE REDUCTASE"/>
    <property type="match status" value="1"/>
</dbReference>
<gene>
    <name evidence="3" type="ORF">SAMN05421742_10687</name>
</gene>
<dbReference type="InterPro" id="IPR023485">
    <property type="entry name" value="Ptyr_pPase"/>
</dbReference>
<dbReference type="PRINTS" id="PR00778">
    <property type="entry name" value="HTHARSR"/>
</dbReference>
<dbReference type="SMART" id="SM00418">
    <property type="entry name" value="HTH_ARSR"/>
    <property type="match status" value="1"/>
</dbReference>
<dbReference type="Pfam" id="PF12840">
    <property type="entry name" value="HTH_20"/>
    <property type="match status" value="1"/>
</dbReference>
<dbReference type="GO" id="GO:0046685">
    <property type="term" value="P:response to arsenic-containing substance"/>
    <property type="evidence" value="ECO:0007669"/>
    <property type="project" value="UniProtKB-KW"/>
</dbReference>
<proteinExistence type="predicted"/>
<dbReference type="Gene3D" id="3.40.50.2300">
    <property type="match status" value="1"/>
</dbReference>
<dbReference type="SMART" id="SM00226">
    <property type="entry name" value="LMWPc"/>
    <property type="match status" value="1"/>
</dbReference>
<dbReference type="Gene3D" id="1.10.10.10">
    <property type="entry name" value="Winged helix-like DNA-binding domain superfamily/Winged helix DNA-binding domain"/>
    <property type="match status" value="1"/>
</dbReference>
<dbReference type="EMBL" id="FNCV01000006">
    <property type="protein sequence ID" value="SDH35016.1"/>
    <property type="molecule type" value="Genomic_DNA"/>
</dbReference>
<evidence type="ECO:0000256" key="1">
    <source>
        <dbReference type="ARBA" id="ARBA00022849"/>
    </source>
</evidence>
<dbReference type="SUPFAM" id="SSF52788">
    <property type="entry name" value="Phosphotyrosine protein phosphatases I"/>
    <property type="match status" value="1"/>
</dbReference>
<sequence length="290" mass="31773">METTEASRLLSALAGQARLEAMRYLVRQGPEGAPAGEIAAYCGAAASTMSFHLKELKAAGLIDVRRDSRQLIYRADMAAMRRLIDFLTEDCCQGQPERCPTVPPTRRGPRAMTPNDPDKIFNVLFLCTGNSARSIMAECILNREGQGRFRGYSAGSKPAGELNPRAIAVLKRNNYPLDGLRSKNWDEFAAPDAPKMDFVFTVCDDAASEVCPVWPGQPMSAHWGVPDPAKFTGTEAEVAQMANDVFRMLYTRITLFLSLPLASIDKLSLQKRLDTIGQSARTTEPTEAPA</sequence>
<accession>A0A1G8BP87</accession>
<evidence type="ECO:0000313" key="4">
    <source>
        <dbReference type="Proteomes" id="UP000217076"/>
    </source>
</evidence>
<dbReference type="AlphaFoldDB" id="A0A1G8BP87"/>
<name>A0A1G8BP87_9PROT</name>
<organism evidence="3 4">
    <name type="scientific">Roseospirillum parvum</name>
    <dbReference type="NCBI Taxonomy" id="83401"/>
    <lineage>
        <taxon>Bacteria</taxon>
        <taxon>Pseudomonadati</taxon>
        <taxon>Pseudomonadota</taxon>
        <taxon>Alphaproteobacteria</taxon>
        <taxon>Rhodospirillales</taxon>
        <taxon>Rhodospirillaceae</taxon>
        <taxon>Roseospirillum</taxon>
    </lineage>
</organism>
<evidence type="ECO:0000259" key="2">
    <source>
        <dbReference type="PROSITE" id="PS50987"/>
    </source>
</evidence>
<dbReference type="OrthoDB" id="9793058at2"/>
<dbReference type="CDD" id="cd16345">
    <property type="entry name" value="LMWP_ArsC"/>
    <property type="match status" value="1"/>
</dbReference>
<dbReference type="Pfam" id="PF01451">
    <property type="entry name" value="LMWPc"/>
    <property type="match status" value="1"/>
</dbReference>
<evidence type="ECO:0000313" key="3">
    <source>
        <dbReference type="EMBL" id="SDH35016.1"/>
    </source>
</evidence>
<dbReference type="Proteomes" id="UP000217076">
    <property type="component" value="Unassembled WGS sequence"/>
</dbReference>
<dbReference type="InterPro" id="IPR036388">
    <property type="entry name" value="WH-like_DNA-bd_sf"/>
</dbReference>
<reference evidence="4" key="1">
    <citation type="submission" date="2016-10" db="EMBL/GenBank/DDBJ databases">
        <authorList>
            <person name="Varghese N."/>
            <person name="Submissions S."/>
        </authorList>
    </citation>
    <scope>NUCLEOTIDE SEQUENCE [LARGE SCALE GENOMIC DNA]</scope>
    <source>
        <strain evidence="4">930I</strain>
    </source>
</reference>
<protein>
    <submittedName>
        <fullName evidence="3">Arsenate reductase</fullName>
    </submittedName>
</protein>
<dbReference type="InterPro" id="IPR011991">
    <property type="entry name" value="ArsR-like_HTH"/>
</dbReference>
<dbReference type="PANTHER" id="PTHR43428:SF1">
    <property type="entry name" value="ARSENATE REDUCTASE"/>
    <property type="match status" value="1"/>
</dbReference>
<keyword evidence="4" id="KW-1185">Reference proteome</keyword>
<dbReference type="RefSeq" id="WP_092619391.1">
    <property type="nucleotide sequence ID" value="NZ_FNCV01000006.1"/>
</dbReference>
<dbReference type="STRING" id="83401.SAMN05421742_10687"/>
<dbReference type="InterPro" id="IPR036390">
    <property type="entry name" value="WH_DNA-bd_sf"/>
</dbReference>
<dbReference type="InterPro" id="IPR036196">
    <property type="entry name" value="Ptyr_pPase_sf"/>
</dbReference>
<keyword evidence="1" id="KW-0059">Arsenical resistance</keyword>
<dbReference type="GO" id="GO:0003700">
    <property type="term" value="F:DNA-binding transcription factor activity"/>
    <property type="evidence" value="ECO:0007669"/>
    <property type="project" value="InterPro"/>
</dbReference>